<dbReference type="eggNOG" id="KOG4251">
    <property type="taxonomic scope" value="Eukaryota"/>
</dbReference>
<comment type="subcellular location">
    <subcellularLocation>
        <location evidence="7">Golgi apparatus lumen</location>
    </subcellularLocation>
</comment>
<dbReference type="KEGG" id="hro:HELRODRAFT_89801"/>
<reference evidence="12" key="3">
    <citation type="submission" date="2015-06" db="UniProtKB">
        <authorList>
            <consortium name="EnsemblMetazoa"/>
        </authorList>
    </citation>
    <scope>IDENTIFICATION</scope>
</reference>
<dbReference type="GeneID" id="20217025"/>
<reference evidence="11 13" key="2">
    <citation type="journal article" date="2013" name="Nature">
        <title>Insights into bilaterian evolution from three spiralian genomes.</title>
        <authorList>
            <person name="Simakov O."/>
            <person name="Marletaz F."/>
            <person name="Cho S.J."/>
            <person name="Edsinger-Gonzales E."/>
            <person name="Havlak P."/>
            <person name="Hellsten U."/>
            <person name="Kuo D.H."/>
            <person name="Larsson T."/>
            <person name="Lv J."/>
            <person name="Arendt D."/>
            <person name="Savage R."/>
            <person name="Osoegawa K."/>
            <person name="de Jong P."/>
            <person name="Grimwood J."/>
            <person name="Chapman J.A."/>
            <person name="Shapiro H."/>
            <person name="Aerts A."/>
            <person name="Otillar R.P."/>
            <person name="Terry A.Y."/>
            <person name="Boore J.L."/>
            <person name="Grigoriev I.V."/>
            <person name="Lindberg D.R."/>
            <person name="Seaver E.C."/>
            <person name="Weisblat D.A."/>
            <person name="Putnam N.H."/>
            <person name="Rokhsar D.S."/>
        </authorList>
    </citation>
    <scope>NUCLEOTIDE SEQUENCE</scope>
</reference>
<feature type="domain" description="EF-hand" evidence="10">
    <location>
        <begin position="49"/>
        <end position="84"/>
    </location>
</feature>
<keyword evidence="2" id="KW-0732">Signal</keyword>
<dbReference type="AlphaFoldDB" id="T1G7H8"/>
<dbReference type="EMBL" id="AMQM01007747">
    <property type="status" value="NOT_ANNOTATED_CDS"/>
    <property type="molecule type" value="Genomic_DNA"/>
</dbReference>
<dbReference type="PANTHER" id="PTHR10827">
    <property type="entry name" value="RETICULOCALBIN"/>
    <property type="match status" value="1"/>
</dbReference>
<dbReference type="EMBL" id="KB097661">
    <property type="protein sequence ID" value="ESN92198.1"/>
    <property type="molecule type" value="Genomic_DNA"/>
</dbReference>
<keyword evidence="1" id="KW-0479">Metal-binding</keyword>
<dbReference type="CTD" id="20217025"/>
<evidence type="ECO:0000313" key="13">
    <source>
        <dbReference type="Proteomes" id="UP000015101"/>
    </source>
</evidence>
<evidence type="ECO:0000313" key="12">
    <source>
        <dbReference type="EnsemblMetazoa" id="HelroP89801"/>
    </source>
</evidence>
<dbReference type="InterPro" id="IPR011992">
    <property type="entry name" value="EF-hand-dom_pair"/>
</dbReference>
<evidence type="ECO:0000256" key="9">
    <source>
        <dbReference type="ARBA" id="ARBA00031511"/>
    </source>
</evidence>
<accession>T1G7H8</accession>
<evidence type="ECO:0000256" key="5">
    <source>
        <dbReference type="ARBA" id="ARBA00023034"/>
    </source>
</evidence>
<dbReference type="OMA" id="MNEYSAL"/>
<dbReference type="STRING" id="6412.T1G7H8"/>
<evidence type="ECO:0000313" key="11">
    <source>
        <dbReference type="EMBL" id="ESN92198.1"/>
    </source>
</evidence>
<keyword evidence="6" id="KW-0325">Glycoprotein</keyword>
<reference evidence="13" key="1">
    <citation type="submission" date="2012-12" db="EMBL/GenBank/DDBJ databases">
        <authorList>
            <person name="Hellsten U."/>
            <person name="Grimwood J."/>
            <person name="Chapman J.A."/>
            <person name="Shapiro H."/>
            <person name="Aerts A."/>
            <person name="Otillar R.P."/>
            <person name="Terry A.Y."/>
            <person name="Boore J.L."/>
            <person name="Simakov O."/>
            <person name="Marletaz F."/>
            <person name="Cho S.-J."/>
            <person name="Edsinger-Gonzales E."/>
            <person name="Havlak P."/>
            <person name="Kuo D.-H."/>
            <person name="Larsson T."/>
            <person name="Lv J."/>
            <person name="Arendt D."/>
            <person name="Savage R."/>
            <person name="Osoegawa K."/>
            <person name="de Jong P."/>
            <person name="Lindberg D.R."/>
            <person name="Seaver E.C."/>
            <person name="Weisblat D.A."/>
            <person name="Putnam N.H."/>
            <person name="Grigoriev I.V."/>
            <person name="Rokhsar D.S."/>
        </authorList>
    </citation>
    <scope>NUCLEOTIDE SEQUENCE</scope>
</reference>
<protein>
    <recommendedName>
        <fullName evidence="8">45 kDa calcium-binding protein</fullName>
    </recommendedName>
    <alternativeName>
        <fullName evidence="9">Stromal cell-derived factor 4</fullName>
    </alternativeName>
</protein>
<keyword evidence="4" id="KW-0106">Calcium</keyword>
<dbReference type="OrthoDB" id="9978834at2759"/>
<evidence type="ECO:0000256" key="6">
    <source>
        <dbReference type="ARBA" id="ARBA00023180"/>
    </source>
</evidence>
<proteinExistence type="predicted"/>
<gene>
    <name evidence="12" type="primary">20217025</name>
    <name evidence="11" type="ORF">HELRODRAFT_89801</name>
</gene>
<evidence type="ECO:0000256" key="4">
    <source>
        <dbReference type="ARBA" id="ARBA00022837"/>
    </source>
</evidence>
<dbReference type="PROSITE" id="PS50222">
    <property type="entry name" value="EF_HAND_2"/>
    <property type="match status" value="2"/>
</dbReference>
<dbReference type="InterPro" id="IPR018247">
    <property type="entry name" value="EF_Hand_1_Ca_BS"/>
</dbReference>
<dbReference type="GO" id="GO:0005796">
    <property type="term" value="C:Golgi lumen"/>
    <property type="evidence" value="ECO:0007669"/>
    <property type="project" value="UniProtKB-SubCell"/>
</dbReference>
<keyword evidence="13" id="KW-1185">Reference proteome</keyword>
<feature type="domain" description="EF-hand" evidence="10">
    <location>
        <begin position="88"/>
        <end position="123"/>
    </location>
</feature>
<evidence type="ECO:0000259" key="10">
    <source>
        <dbReference type="PROSITE" id="PS50222"/>
    </source>
</evidence>
<dbReference type="SUPFAM" id="SSF47473">
    <property type="entry name" value="EF-hand"/>
    <property type="match status" value="2"/>
</dbReference>
<evidence type="ECO:0000256" key="8">
    <source>
        <dbReference type="ARBA" id="ARBA00023817"/>
    </source>
</evidence>
<dbReference type="Pfam" id="PF13202">
    <property type="entry name" value="EF-hand_5"/>
    <property type="match status" value="2"/>
</dbReference>
<dbReference type="EnsemblMetazoa" id="HelroT89801">
    <property type="protein sequence ID" value="HelroP89801"/>
    <property type="gene ID" value="HelroG89801"/>
</dbReference>
<dbReference type="PROSITE" id="PS00018">
    <property type="entry name" value="EF_HAND_1"/>
    <property type="match status" value="4"/>
</dbReference>
<dbReference type="Gene3D" id="1.10.238.10">
    <property type="entry name" value="EF-hand"/>
    <property type="match status" value="3"/>
</dbReference>
<dbReference type="SMART" id="SM00054">
    <property type="entry name" value="EFh"/>
    <property type="match status" value="5"/>
</dbReference>
<dbReference type="GO" id="GO:0005783">
    <property type="term" value="C:endoplasmic reticulum"/>
    <property type="evidence" value="ECO:0000318"/>
    <property type="project" value="GO_Central"/>
</dbReference>
<keyword evidence="5" id="KW-0333">Golgi apparatus</keyword>
<evidence type="ECO:0000256" key="2">
    <source>
        <dbReference type="ARBA" id="ARBA00022729"/>
    </source>
</evidence>
<dbReference type="Proteomes" id="UP000015101">
    <property type="component" value="Unassembled WGS sequence"/>
</dbReference>
<dbReference type="HOGENOM" id="CLU_044718_1_1_1"/>
<keyword evidence="3" id="KW-0677">Repeat</keyword>
<evidence type="ECO:0000256" key="3">
    <source>
        <dbReference type="ARBA" id="ARBA00022737"/>
    </source>
</evidence>
<dbReference type="CDD" id="cd16225">
    <property type="entry name" value="EFh_CREC_cab45"/>
    <property type="match status" value="1"/>
</dbReference>
<dbReference type="GO" id="GO:0017156">
    <property type="term" value="P:calcium-ion regulated exocytosis"/>
    <property type="evidence" value="ECO:0000318"/>
    <property type="project" value="GO_Central"/>
</dbReference>
<sequence>MGDLQPPDHMDAVKLEQDGDLNLHYRKELLLGNLKHHDEFDSLSNNADNDISKLKQVFFLADINNDSYVDAEELNKWIVGKVQGHLKDSDEGNEEIFNHLDTDHDGNVTWTEFNIHFLLAKGYSLEKAVRLSSSSRGGVDDDKESLIRYRFRWVDADEEGEFGALNLRELINFRHPEQSPLMIQKMALDLLEKFDMDEDGVITEYEFVNPTYRFQPEELDEETKKQRSLEFKNSIDQNRDGVVNLEELKLYVDPRNLNRILSETQNLILMSDEDGDGRLSLAEVLENSELFLGSKMIDASRNFHDEF</sequence>
<dbReference type="InterPro" id="IPR002048">
    <property type="entry name" value="EF_hand_dom"/>
</dbReference>
<organism evidence="12 13">
    <name type="scientific">Helobdella robusta</name>
    <name type="common">Californian leech</name>
    <dbReference type="NCBI Taxonomy" id="6412"/>
    <lineage>
        <taxon>Eukaryota</taxon>
        <taxon>Metazoa</taxon>
        <taxon>Spiralia</taxon>
        <taxon>Lophotrochozoa</taxon>
        <taxon>Annelida</taxon>
        <taxon>Clitellata</taxon>
        <taxon>Hirudinea</taxon>
        <taxon>Rhynchobdellida</taxon>
        <taxon>Glossiphoniidae</taxon>
        <taxon>Helobdella</taxon>
    </lineage>
</organism>
<dbReference type="GO" id="GO:0005509">
    <property type="term" value="F:calcium ion binding"/>
    <property type="evidence" value="ECO:0000318"/>
    <property type="project" value="GO_Central"/>
</dbReference>
<name>T1G7H8_HELRO</name>
<dbReference type="FunFam" id="1.10.238.10:FF:000195">
    <property type="entry name" value="45 kDa calcium-binding protein"/>
    <property type="match status" value="1"/>
</dbReference>
<dbReference type="InParanoid" id="T1G7H8"/>
<dbReference type="PANTHER" id="PTHR10827:SF98">
    <property type="entry name" value="45 KDA CALCIUM-BINDING PROTEIN"/>
    <property type="match status" value="1"/>
</dbReference>
<evidence type="ECO:0000256" key="7">
    <source>
        <dbReference type="ARBA" id="ARBA00023769"/>
    </source>
</evidence>
<dbReference type="RefSeq" id="XP_009029673.1">
    <property type="nucleotide sequence ID" value="XM_009031425.1"/>
</dbReference>
<evidence type="ECO:0000256" key="1">
    <source>
        <dbReference type="ARBA" id="ARBA00022723"/>
    </source>
</evidence>
<dbReference type="Pfam" id="PF13499">
    <property type="entry name" value="EF-hand_7"/>
    <property type="match status" value="1"/>
</dbReference>
<dbReference type="InterPro" id="IPR027240">
    <property type="entry name" value="CAB45_EFh"/>
</dbReference>